<evidence type="ECO:0000256" key="3">
    <source>
        <dbReference type="ARBA" id="ARBA00011233"/>
    </source>
</evidence>
<evidence type="ECO:0000256" key="2">
    <source>
        <dbReference type="ARBA" id="ARBA00010147"/>
    </source>
</evidence>
<comment type="function">
    <text evidence="1">Acts as a defensive agent. Recognizes blood group fucosylated oligosaccharides including A, B, H and Lewis B-type antigens. Does not recognize Lewis A antigen and has low affinity for monovalent haptens.</text>
</comment>
<comment type="similarity">
    <text evidence="2">Belongs to the fucolectin family.</text>
</comment>
<keyword evidence="4" id="KW-0479">Metal-binding</keyword>
<dbReference type="AlphaFoldDB" id="A0A9J8BY08"/>
<comment type="subunit">
    <text evidence="3">Homotrimer.</text>
</comment>
<dbReference type="InterPro" id="IPR008979">
    <property type="entry name" value="Galactose-bd-like_sf"/>
</dbReference>
<evidence type="ECO:0000256" key="1">
    <source>
        <dbReference type="ARBA" id="ARBA00002219"/>
    </source>
</evidence>
<evidence type="ECO:0000259" key="8">
    <source>
        <dbReference type="SMART" id="SM00607"/>
    </source>
</evidence>
<keyword evidence="5" id="KW-0430">Lectin</keyword>
<dbReference type="InterPro" id="IPR006585">
    <property type="entry name" value="FTP1"/>
</dbReference>
<evidence type="ECO:0000256" key="4">
    <source>
        <dbReference type="ARBA" id="ARBA00022723"/>
    </source>
</evidence>
<evidence type="ECO:0000256" key="7">
    <source>
        <dbReference type="ARBA" id="ARBA00023157"/>
    </source>
</evidence>
<dbReference type="PANTHER" id="PTHR45713:SF6">
    <property type="entry name" value="F5_8 TYPE C DOMAIN-CONTAINING PROTEIN"/>
    <property type="match status" value="1"/>
</dbReference>
<dbReference type="GO" id="GO:0010185">
    <property type="term" value="P:regulation of cellular defense response"/>
    <property type="evidence" value="ECO:0007669"/>
    <property type="project" value="UniProtKB-ARBA"/>
</dbReference>
<keyword evidence="6" id="KW-0106">Calcium</keyword>
<keyword evidence="7" id="KW-1015">Disulfide bond</keyword>
<feature type="domain" description="Fucolectin tachylectin-4 pentraxin-1" evidence="8">
    <location>
        <begin position="115"/>
        <end position="255"/>
    </location>
</feature>
<reference evidence="9" key="2">
    <citation type="submission" date="2025-09" db="UniProtKB">
        <authorList>
            <consortium name="Ensembl"/>
        </authorList>
    </citation>
    <scope>IDENTIFICATION</scope>
</reference>
<dbReference type="InterPro" id="IPR051941">
    <property type="entry name" value="BG_Antigen-Binding_Lectin"/>
</dbReference>
<dbReference type="PANTHER" id="PTHR45713">
    <property type="entry name" value="FTP DOMAIN-CONTAINING PROTEIN"/>
    <property type="match status" value="1"/>
</dbReference>
<dbReference type="GeneTree" id="ENSGT01060000248575"/>
<keyword evidence="10" id="KW-1185">Reference proteome</keyword>
<sequence length="256" mass="28697">MAISRTFSTFLTKYQTDEPVMPFISKDLIMLMKSLLKKFIKEEILNDITALQMVRLDTTDKKARKQLKILDIGLGAEGIIKVSMDVLVILLLALLPGLCDTKLMADMRRSERQISRDLALGGKTAQSSTFNFLGLAKHAVDGNRNSNFLYGSCTHTNLENNPWWRVDLMGVYKISRVTITNRGDCCGEWLSGAQIRIGNSLNSNGNNNELAATIWSIPNGGTETYTFKHIKGRYVNIVLPGIFKILILCEVEVYSR</sequence>
<name>A0A9J8BY08_CYPCA</name>
<accession>A0A9J8BY08</accession>
<dbReference type="Pfam" id="PF22633">
    <property type="entry name" value="F5_F8_type_C_2"/>
    <property type="match status" value="1"/>
</dbReference>
<reference evidence="9" key="1">
    <citation type="submission" date="2025-08" db="UniProtKB">
        <authorList>
            <consortium name="Ensembl"/>
        </authorList>
    </citation>
    <scope>IDENTIFICATION</scope>
</reference>
<dbReference type="SMART" id="SM00607">
    <property type="entry name" value="FTP"/>
    <property type="match status" value="1"/>
</dbReference>
<evidence type="ECO:0000313" key="10">
    <source>
        <dbReference type="Proteomes" id="UP001108240"/>
    </source>
</evidence>
<evidence type="ECO:0000256" key="6">
    <source>
        <dbReference type="ARBA" id="ARBA00022837"/>
    </source>
</evidence>
<proteinExistence type="inferred from homology"/>
<dbReference type="GO" id="GO:0046872">
    <property type="term" value="F:metal ion binding"/>
    <property type="evidence" value="ECO:0007669"/>
    <property type="project" value="UniProtKB-KW"/>
</dbReference>
<evidence type="ECO:0000313" key="9">
    <source>
        <dbReference type="Ensembl" id="ENSCCRP00000162759.1"/>
    </source>
</evidence>
<dbReference type="GO" id="GO:0042806">
    <property type="term" value="F:fucose binding"/>
    <property type="evidence" value="ECO:0007669"/>
    <property type="project" value="UniProtKB-ARBA"/>
</dbReference>
<dbReference type="GO" id="GO:0001868">
    <property type="term" value="P:regulation of complement activation, lectin pathway"/>
    <property type="evidence" value="ECO:0007669"/>
    <property type="project" value="UniProtKB-ARBA"/>
</dbReference>
<dbReference type="SUPFAM" id="SSF49785">
    <property type="entry name" value="Galactose-binding domain-like"/>
    <property type="match status" value="1"/>
</dbReference>
<evidence type="ECO:0000256" key="5">
    <source>
        <dbReference type="ARBA" id="ARBA00022734"/>
    </source>
</evidence>
<protein>
    <recommendedName>
        <fullName evidence="8">Fucolectin tachylectin-4 pentraxin-1 domain-containing protein</fullName>
    </recommendedName>
</protein>
<dbReference type="OMA" id="DLIMLMK"/>
<organism evidence="9 10">
    <name type="scientific">Cyprinus carpio carpio</name>
    <dbReference type="NCBI Taxonomy" id="630221"/>
    <lineage>
        <taxon>Eukaryota</taxon>
        <taxon>Metazoa</taxon>
        <taxon>Chordata</taxon>
        <taxon>Craniata</taxon>
        <taxon>Vertebrata</taxon>
        <taxon>Euteleostomi</taxon>
        <taxon>Actinopterygii</taxon>
        <taxon>Neopterygii</taxon>
        <taxon>Teleostei</taxon>
        <taxon>Ostariophysi</taxon>
        <taxon>Cypriniformes</taxon>
        <taxon>Cyprinidae</taxon>
        <taxon>Cyprininae</taxon>
        <taxon>Cyprinus</taxon>
    </lineage>
</organism>
<dbReference type="Proteomes" id="UP001108240">
    <property type="component" value="Unplaced"/>
</dbReference>
<dbReference type="Gene3D" id="2.60.120.260">
    <property type="entry name" value="Galactose-binding domain-like"/>
    <property type="match status" value="1"/>
</dbReference>
<dbReference type="Ensembl" id="ENSCCRT00000135571.1">
    <property type="protein sequence ID" value="ENSCCRP00000162759.1"/>
    <property type="gene ID" value="ENSCCRG00000031485.2"/>
</dbReference>